<evidence type="ECO:0000313" key="11">
    <source>
        <dbReference type="Proteomes" id="UP001489902"/>
    </source>
</evidence>
<evidence type="ECO:0000256" key="3">
    <source>
        <dbReference type="ARBA" id="ARBA00022741"/>
    </source>
</evidence>
<dbReference type="SUPFAM" id="SSF56112">
    <property type="entry name" value="Protein kinase-like (PK-like)"/>
    <property type="match status" value="1"/>
</dbReference>
<proteinExistence type="inferred from homology"/>
<dbReference type="PROSITE" id="PS50011">
    <property type="entry name" value="PROTEIN_KINASE_DOM"/>
    <property type="match status" value="1"/>
</dbReference>
<dbReference type="Gene3D" id="1.10.510.10">
    <property type="entry name" value="Transferase(Phosphotransferase) domain 1"/>
    <property type="match status" value="1"/>
</dbReference>
<evidence type="ECO:0000313" key="10">
    <source>
        <dbReference type="EMBL" id="WZH50356.1"/>
    </source>
</evidence>
<dbReference type="PANTHER" id="PTHR45646">
    <property type="entry name" value="SERINE/THREONINE-PROTEIN KINASE DOA-RELATED"/>
    <property type="match status" value="1"/>
</dbReference>
<evidence type="ECO:0000256" key="5">
    <source>
        <dbReference type="ARBA" id="ARBA00022840"/>
    </source>
</evidence>
<evidence type="ECO:0000259" key="9">
    <source>
        <dbReference type="PROSITE" id="PS50011"/>
    </source>
</evidence>
<feature type="compositionally biased region" description="Polar residues" evidence="8">
    <location>
        <begin position="1"/>
        <end position="19"/>
    </location>
</feature>
<keyword evidence="1 7" id="KW-0723">Serine/threonine-protein kinase</keyword>
<evidence type="ECO:0000256" key="6">
    <source>
        <dbReference type="PROSITE-ProRule" id="PRU10141"/>
    </source>
</evidence>
<keyword evidence="11" id="KW-1185">Reference proteome</keyword>
<dbReference type="PANTHER" id="PTHR45646:SF11">
    <property type="entry name" value="SERINE_THREONINE-PROTEIN KINASE DOA"/>
    <property type="match status" value="1"/>
</dbReference>
<feature type="region of interest" description="Disordered" evidence="8">
    <location>
        <begin position="1"/>
        <end position="42"/>
    </location>
</feature>
<dbReference type="GO" id="GO:0016301">
    <property type="term" value="F:kinase activity"/>
    <property type="evidence" value="ECO:0007669"/>
    <property type="project" value="UniProtKB-KW"/>
</dbReference>
<dbReference type="Gene3D" id="3.30.200.20">
    <property type="entry name" value="Phosphorylase Kinase, domain 1"/>
    <property type="match status" value="1"/>
</dbReference>
<organism evidence="10 11">
    <name type="scientific">Fusarium acuminatum</name>
    <dbReference type="NCBI Taxonomy" id="5515"/>
    <lineage>
        <taxon>Eukaryota</taxon>
        <taxon>Fungi</taxon>
        <taxon>Dikarya</taxon>
        <taxon>Ascomycota</taxon>
        <taxon>Pezizomycotina</taxon>
        <taxon>Sordariomycetes</taxon>
        <taxon>Hypocreomycetidae</taxon>
        <taxon>Hypocreales</taxon>
        <taxon>Nectriaceae</taxon>
        <taxon>Fusarium</taxon>
        <taxon>Fusarium tricinctum species complex</taxon>
    </lineage>
</organism>
<accession>A0ABZ2XB77</accession>
<dbReference type="InterPro" id="IPR011009">
    <property type="entry name" value="Kinase-like_dom_sf"/>
</dbReference>
<dbReference type="SMART" id="SM00220">
    <property type="entry name" value="S_TKc"/>
    <property type="match status" value="1"/>
</dbReference>
<feature type="domain" description="Protein kinase" evidence="9">
    <location>
        <begin position="66"/>
        <end position="397"/>
    </location>
</feature>
<dbReference type="Pfam" id="PF00069">
    <property type="entry name" value="Pkinase"/>
    <property type="match status" value="1"/>
</dbReference>
<evidence type="ECO:0000256" key="2">
    <source>
        <dbReference type="ARBA" id="ARBA00022679"/>
    </source>
</evidence>
<protein>
    <submittedName>
        <fullName evidence="10">CMGC/CLK protein kinase</fullName>
    </submittedName>
</protein>
<dbReference type="InterPro" id="IPR000719">
    <property type="entry name" value="Prot_kinase_dom"/>
</dbReference>
<name>A0ABZ2XB77_9HYPO</name>
<feature type="binding site" evidence="6">
    <location>
        <position position="95"/>
    </location>
    <ligand>
        <name>ATP</name>
        <dbReference type="ChEBI" id="CHEBI:30616"/>
    </ligand>
</feature>
<dbReference type="InterPro" id="IPR017441">
    <property type="entry name" value="Protein_kinase_ATP_BS"/>
</dbReference>
<keyword evidence="2" id="KW-0808">Transferase</keyword>
<sequence>MGIDTTLNTVIPDTLSSNSQDKEATANVEPKRTSQHAPDEDQNRVVECPRVLCTYKTPPCPPKKAIRVVKLLGQGGFGSVVEAHDQKQEKLVAIKIIRLGQKYRDTARKELRILETLRLNDEENRNRCIHLRKCFEYRGHICIVMDLLSQSTYDFLKANQFVPFPDSQIQSFARQLFGSIAFLHDLGLVHADIKPENILLCDQSYQAFTYGRMRPSCSAAKSRESRHVTQRRVLLNTEIRLIDFGLATFQDESQPLYDATPQYCAPETRLGFKASFARDIWSIGCTLVEFFTGNVVFDADELPEYLAMLEAVAGLEIEKEIAQVINEKFEDILSDFIFYAMRESRDKVKKMKMKHLDQIIPGNNAFLKNFADLLKKIFVFDPDLRITAKEALHHPCLTEMAQPDDGTAAAQIRRKIHNRASGSATS</sequence>
<evidence type="ECO:0000256" key="8">
    <source>
        <dbReference type="SAM" id="MobiDB-lite"/>
    </source>
</evidence>
<comment type="similarity">
    <text evidence="7">Belongs to the protein kinase superfamily.</text>
</comment>
<dbReference type="PROSITE" id="PS00107">
    <property type="entry name" value="PROTEIN_KINASE_ATP"/>
    <property type="match status" value="1"/>
</dbReference>
<keyword evidence="5 6" id="KW-0067">ATP-binding</keyword>
<dbReference type="Proteomes" id="UP001489902">
    <property type="component" value="Chromosome 8"/>
</dbReference>
<gene>
    <name evidence="10" type="ORF">QYS62_011600</name>
</gene>
<dbReference type="PROSITE" id="PS00108">
    <property type="entry name" value="PROTEIN_KINASE_ST"/>
    <property type="match status" value="1"/>
</dbReference>
<feature type="compositionally biased region" description="Basic and acidic residues" evidence="8">
    <location>
        <begin position="20"/>
        <end position="42"/>
    </location>
</feature>
<keyword evidence="3 6" id="KW-0547">Nucleotide-binding</keyword>
<evidence type="ECO:0000256" key="7">
    <source>
        <dbReference type="RuleBase" id="RU000304"/>
    </source>
</evidence>
<evidence type="ECO:0000256" key="1">
    <source>
        <dbReference type="ARBA" id="ARBA00022527"/>
    </source>
</evidence>
<reference evidence="10 11" key="1">
    <citation type="submission" date="2024-04" db="EMBL/GenBank/DDBJ databases">
        <title>Complete genome sequence of Fusarium acuminatum.</title>
        <authorList>
            <person name="Lan B."/>
        </authorList>
    </citation>
    <scope>NUCLEOTIDE SEQUENCE [LARGE SCALE GENOMIC DNA]</scope>
    <source>
        <strain evidence="10">1A</strain>
    </source>
</reference>
<dbReference type="InterPro" id="IPR051175">
    <property type="entry name" value="CLK_kinases"/>
</dbReference>
<keyword evidence="4 10" id="KW-0418">Kinase</keyword>
<evidence type="ECO:0000256" key="4">
    <source>
        <dbReference type="ARBA" id="ARBA00022777"/>
    </source>
</evidence>
<dbReference type="EMBL" id="CP151267">
    <property type="protein sequence ID" value="WZH50356.1"/>
    <property type="molecule type" value="Genomic_DNA"/>
</dbReference>
<dbReference type="InterPro" id="IPR008271">
    <property type="entry name" value="Ser/Thr_kinase_AS"/>
</dbReference>